<dbReference type="PANTHER" id="PTHR12815">
    <property type="entry name" value="SORTING AND ASSEMBLY MACHINERY SAMM50 PROTEIN FAMILY MEMBER"/>
    <property type="match status" value="1"/>
</dbReference>
<dbReference type="Gene3D" id="2.40.160.50">
    <property type="entry name" value="membrane protein fhac: a member of the omp85/tpsb transporter family"/>
    <property type="match status" value="1"/>
</dbReference>
<evidence type="ECO:0000313" key="9">
    <source>
        <dbReference type="Proteomes" id="UP000254337"/>
    </source>
</evidence>
<gene>
    <name evidence="8" type="ORF">DKB62_04405</name>
</gene>
<protein>
    <recommendedName>
        <fullName evidence="7">POTRA domain-containing protein</fullName>
    </recommendedName>
</protein>
<dbReference type="Pfam" id="PF01103">
    <property type="entry name" value="Omp85"/>
    <property type="match status" value="1"/>
</dbReference>
<dbReference type="InterPro" id="IPR000184">
    <property type="entry name" value="Bac_surfAg_D15"/>
</dbReference>
<keyword evidence="5" id="KW-0998">Cell outer membrane</keyword>
<reference evidence="8 9" key="1">
    <citation type="submission" date="2018-05" db="EMBL/GenBank/DDBJ databases">
        <title>Complete genome sequence of Megasphaera sp. AJH120T, isolated from the ceca of a chicken.</title>
        <authorList>
            <person name="Maki J."/>
            <person name="Looft T."/>
        </authorList>
    </citation>
    <scope>NUCLEOTIDE SEQUENCE [LARGE SCALE GENOMIC DNA]</scope>
    <source>
        <strain evidence="8 9">AJH120</strain>
    </source>
</reference>
<dbReference type="InterPro" id="IPR039910">
    <property type="entry name" value="D15-like"/>
</dbReference>
<keyword evidence="3" id="KW-0732">Signal</keyword>
<evidence type="ECO:0000256" key="6">
    <source>
        <dbReference type="SAM" id="MobiDB-lite"/>
    </source>
</evidence>
<evidence type="ECO:0000259" key="7">
    <source>
        <dbReference type="PROSITE" id="PS51779"/>
    </source>
</evidence>
<organism evidence="8 9">
    <name type="scientific">Megasphaera stantonii</name>
    <dbReference type="NCBI Taxonomy" id="2144175"/>
    <lineage>
        <taxon>Bacteria</taxon>
        <taxon>Bacillati</taxon>
        <taxon>Bacillota</taxon>
        <taxon>Negativicutes</taxon>
        <taxon>Veillonellales</taxon>
        <taxon>Veillonellaceae</taxon>
        <taxon>Megasphaera</taxon>
    </lineage>
</organism>
<dbReference type="AlphaFoldDB" id="A0A346B2L7"/>
<keyword evidence="2" id="KW-0812">Transmembrane</keyword>
<evidence type="ECO:0000256" key="3">
    <source>
        <dbReference type="ARBA" id="ARBA00022729"/>
    </source>
</evidence>
<sequence length="772" mass="83627">MMTSAMMTCPVWASDETAAQPAPAAGATGYEPVGKDVVAADVVSAAGMSGTEKMAVNATITARADKATQDTMAAAQSGLTGYETEEELAAIAEGKTPEEIHKAAEASSQESAAPVAVPGTGYEAAPQAAETAAPAGTAQAAVPDASAQPAAAPVAPAAPAPKLPGTPVQFPARIGDFVVDTSVPNYPMAVIPPEGGVNLPYGSLVSDSDVAPYLNKTATSVTVSPVPDEKIEENILPRLAMRVGDAVNMAYIRHDLNVIGSTGIFSTVKPSFTNVPEGVMLNYTVQMNPVVNGIEITGNQSLSDGDIKKLITITPGSVLNTSIVSRDIAAINTTYNNAGYMLNRVSEVSLDEKGILHIGISEVHVEDISLRGNTKTRDKVILRELRFKKGDVFNREVASRSIQRVYNTGYFEDVNVRLLPGQKNAQDVIVEIDVVEQKTGTVTIGAGYSDSDGLVGILGLSETNLRGTGDKVSIQWEFGGETNSNKNYIFSYTHPWLNDQGDSIGFSLFDRENDYNDYDENGDEKADYDRQTRGFNITYGRVRSEYVSDFVTLETKETKYKDWNSGLNYPELSKDPDHPEYHDYMDDNFGRTNSLRWSHVFDNRDNVFDPTRGKRLSFTGVWAGNGLGGDFDYFKFIVENRLYYKVGHAHVIAVRLMGGIADGDMPYNDLFTLGGADNLRGYEDDEFRGDKMYLGTIEYRYPIAKKVQGVFFVDAGNAWGGTDKVPWYHDKDELHVAGGLGFRVTTPIGPIRLDYGVGDEGGKFHFSFGGKF</sequence>
<keyword evidence="9" id="KW-1185">Reference proteome</keyword>
<dbReference type="OrthoDB" id="9776356at2"/>
<dbReference type="KEGG" id="meg:DKB62_04405"/>
<dbReference type="PANTHER" id="PTHR12815:SF47">
    <property type="entry name" value="TRANSLOCATION AND ASSEMBLY MODULE SUBUNIT TAMA"/>
    <property type="match status" value="1"/>
</dbReference>
<dbReference type="EMBL" id="CP029462">
    <property type="protein sequence ID" value="AXL22360.1"/>
    <property type="molecule type" value="Genomic_DNA"/>
</dbReference>
<evidence type="ECO:0000313" key="8">
    <source>
        <dbReference type="EMBL" id="AXL22360.1"/>
    </source>
</evidence>
<dbReference type="InterPro" id="IPR010827">
    <property type="entry name" value="BamA/TamA_POTRA"/>
</dbReference>
<feature type="region of interest" description="Disordered" evidence="6">
    <location>
        <begin position="100"/>
        <end position="144"/>
    </location>
</feature>
<dbReference type="Proteomes" id="UP000254337">
    <property type="component" value="Chromosome"/>
</dbReference>
<dbReference type="Pfam" id="PF07244">
    <property type="entry name" value="POTRA"/>
    <property type="match status" value="2"/>
</dbReference>
<dbReference type="Gene3D" id="3.10.20.310">
    <property type="entry name" value="membrane protein fhac"/>
    <property type="match status" value="3"/>
</dbReference>
<feature type="domain" description="POTRA" evidence="7">
    <location>
        <begin position="363"/>
        <end position="437"/>
    </location>
</feature>
<keyword evidence="4" id="KW-0472">Membrane</keyword>
<dbReference type="PROSITE" id="PS51779">
    <property type="entry name" value="POTRA"/>
    <property type="match status" value="1"/>
</dbReference>
<dbReference type="GO" id="GO:0019867">
    <property type="term" value="C:outer membrane"/>
    <property type="evidence" value="ECO:0007669"/>
    <property type="project" value="InterPro"/>
</dbReference>
<evidence type="ECO:0000256" key="2">
    <source>
        <dbReference type="ARBA" id="ARBA00022692"/>
    </source>
</evidence>
<evidence type="ECO:0000256" key="1">
    <source>
        <dbReference type="ARBA" id="ARBA00004370"/>
    </source>
</evidence>
<evidence type="ECO:0000256" key="5">
    <source>
        <dbReference type="ARBA" id="ARBA00023237"/>
    </source>
</evidence>
<accession>A0A346B2L7</accession>
<feature type="compositionally biased region" description="Low complexity" evidence="6">
    <location>
        <begin position="105"/>
        <end position="144"/>
    </location>
</feature>
<comment type="subcellular location">
    <subcellularLocation>
        <location evidence="1">Membrane</location>
    </subcellularLocation>
</comment>
<evidence type="ECO:0000256" key="4">
    <source>
        <dbReference type="ARBA" id="ARBA00023136"/>
    </source>
</evidence>
<dbReference type="InterPro" id="IPR034746">
    <property type="entry name" value="POTRA"/>
</dbReference>
<name>A0A346B2L7_9FIRM</name>
<proteinExistence type="predicted"/>